<gene>
    <name evidence="5" type="ORF">GH714_043922</name>
</gene>
<keyword evidence="2" id="KW-1188">Viral release from host cell</keyword>
<dbReference type="Pfam" id="PF12236">
    <property type="entry name" value="Head-tail_con"/>
    <property type="match status" value="2"/>
</dbReference>
<keyword evidence="3" id="KW-0231">Viral genome packaging</keyword>
<sequence>MGMGGGGKQQAAAVPAAKPQRTQSVQAEDIQVGGDDTAASTVSNGSIPAQRSFFRLDLTKEGIRKLDGEGMTLSTAQKLLSDVEKAAMMYGESLQFRPAAVEAFKHLQVSGNEKALETFEPAIRAAIQASRKGKQYKSKDNIKLYTHAKRLDNGMIEIRQSAEDIEIGQVSRITEDKSPFLVLTWKRSYSEDYGRGMIEDHAGAFFVLEFLSEALARGMALMADVKYLVKPGSYTDINQFVEGGSGAVLHGVEGDIHIVQLGKKKTLMQLVQVVRAMPKCQQVQMRRSLPRPPRTEVKVGEAGKQSELPSSTEEPAATEGETTFFYGDSEVTIDIPEDLSAELSAKGLDAQSLAAELYREGGEFTLTPETREKVDAIYGKFAVDAYLAGLKAQNDGFLRDQKDQVAQREQADTERFAAVAELVGGEEGWNSLVEWGDANLPQEEIDELNAVMQSGNLALQKYAIKSLANQRRAAEGDPEAVLIQGDAGAPSQGAALSAQAYREAEQEARQQFRGDQRGYREAVAKLDARRRAGMQKGL</sequence>
<comment type="subcellular location">
    <subcellularLocation>
        <location evidence="1">Virion</location>
    </subcellularLocation>
</comment>
<evidence type="ECO:0000256" key="4">
    <source>
        <dbReference type="SAM" id="MobiDB-lite"/>
    </source>
</evidence>
<proteinExistence type="predicted"/>
<feature type="region of interest" description="Disordered" evidence="4">
    <location>
        <begin position="284"/>
        <end position="320"/>
    </location>
</feature>
<organism evidence="5 6">
    <name type="scientific">Hevea brasiliensis</name>
    <name type="common">Para rubber tree</name>
    <name type="synonym">Siphonia brasiliensis</name>
    <dbReference type="NCBI Taxonomy" id="3981"/>
    <lineage>
        <taxon>Eukaryota</taxon>
        <taxon>Viridiplantae</taxon>
        <taxon>Streptophyta</taxon>
        <taxon>Embryophyta</taxon>
        <taxon>Tracheophyta</taxon>
        <taxon>Spermatophyta</taxon>
        <taxon>Magnoliopsida</taxon>
        <taxon>eudicotyledons</taxon>
        <taxon>Gunneridae</taxon>
        <taxon>Pentapetalae</taxon>
        <taxon>rosids</taxon>
        <taxon>fabids</taxon>
        <taxon>Malpighiales</taxon>
        <taxon>Euphorbiaceae</taxon>
        <taxon>Crotonoideae</taxon>
        <taxon>Micrandreae</taxon>
        <taxon>Hevea</taxon>
    </lineage>
</organism>
<dbReference type="InterPro" id="IPR020991">
    <property type="entry name" value="Connector_podovirus"/>
</dbReference>
<protein>
    <submittedName>
        <fullName evidence="5">Uncharacterized protein</fullName>
    </submittedName>
</protein>
<dbReference type="Proteomes" id="UP000467840">
    <property type="component" value="Unassembled WGS sequence"/>
</dbReference>
<comment type="caution">
    <text evidence="5">The sequence shown here is derived from an EMBL/GenBank/DDBJ whole genome shotgun (WGS) entry which is preliminary data.</text>
</comment>
<feature type="compositionally biased region" description="Low complexity" evidence="4">
    <location>
        <begin position="9"/>
        <end position="19"/>
    </location>
</feature>
<keyword evidence="6" id="KW-1185">Reference proteome</keyword>
<dbReference type="AlphaFoldDB" id="A0A6A6K0V1"/>
<evidence type="ECO:0000256" key="3">
    <source>
        <dbReference type="ARBA" id="ARBA00023219"/>
    </source>
</evidence>
<evidence type="ECO:0000313" key="5">
    <source>
        <dbReference type="EMBL" id="KAF2282451.1"/>
    </source>
</evidence>
<feature type="region of interest" description="Disordered" evidence="4">
    <location>
        <begin position="1"/>
        <end position="44"/>
    </location>
</feature>
<reference evidence="5 6" key="1">
    <citation type="journal article" date="2020" name="Mol. Plant">
        <title>The Chromosome-Based Rubber Tree Genome Provides New Insights into Spurge Genome Evolution and Rubber Biosynthesis.</title>
        <authorList>
            <person name="Liu J."/>
            <person name="Shi C."/>
            <person name="Shi C.C."/>
            <person name="Li W."/>
            <person name="Zhang Q.J."/>
            <person name="Zhang Y."/>
            <person name="Li K."/>
            <person name="Lu H.F."/>
            <person name="Shi C."/>
            <person name="Zhu S.T."/>
            <person name="Xiao Z.Y."/>
            <person name="Nan H."/>
            <person name="Yue Y."/>
            <person name="Zhu X.G."/>
            <person name="Wu Y."/>
            <person name="Hong X.N."/>
            <person name="Fan G.Y."/>
            <person name="Tong Y."/>
            <person name="Zhang D."/>
            <person name="Mao C.L."/>
            <person name="Liu Y.L."/>
            <person name="Hao S.J."/>
            <person name="Liu W.Q."/>
            <person name="Lv M.Q."/>
            <person name="Zhang H.B."/>
            <person name="Liu Y."/>
            <person name="Hu-Tang G.R."/>
            <person name="Wang J.P."/>
            <person name="Wang J.H."/>
            <person name="Sun Y.H."/>
            <person name="Ni S.B."/>
            <person name="Chen W.B."/>
            <person name="Zhang X.C."/>
            <person name="Jiao Y.N."/>
            <person name="Eichler E.E."/>
            <person name="Li G.H."/>
            <person name="Liu X."/>
            <person name="Gao L.Z."/>
        </authorList>
    </citation>
    <scope>NUCLEOTIDE SEQUENCE [LARGE SCALE GENOMIC DNA]</scope>
    <source>
        <strain evidence="6">cv. GT1</strain>
        <tissue evidence="5">Leaf</tissue>
    </source>
</reference>
<name>A0A6A6K0V1_HEVBR</name>
<accession>A0A6A6K0V1</accession>
<evidence type="ECO:0000313" key="6">
    <source>
        <dbReference type="Proteomes" id="UP000467840"/>
    </source>
</evidence>
<evidence type="ECO:0000256" key="2">
    <source>
        <dbReference type="ARBA" id="ARBA00022612"/>
    </source>
</evidence>
<evidence type="ECO:0000256" key="1">
    <source>
        <dbReference type="ARBA" id="ARBA00004328"/>
    </source>
</evidence>
<dbReference type="EMBL" id="JAAGAX010000205">
    <property type="protein sequence ID" value="KAF2282451.1"/>
    <property type="molecule type" value="Genomic_DNA"/>
</dbReference>